<comment type="caution">
    <text evidence="2">The sequence shown here is derived from an EMBL/GenBank/DDBJ whole genome shotgun (WGS) entry which is preliminary data.</text>
</comment>
<feature type="region of interest" description="Disordered" evidence="1">
    <location>
        <begin position="56"/>
        <end position="77"/>
    </location>
</feature>
<evidence type="ECO:0000313" key="3">
    <source>
        <dbReference type="Proteomes" id="UP000539313"/>
    </source>
</evidence>
<name>A0A7W3N4B7_9ACTN</name>
<proteinExistence type="predicted"/>
<accession>A0A7W3N4B7</accession>
<dbReference type="Proteomes" id="UP000539313">
    <property type="component" value="Unassembled WGS sequence"/>
</dbReference>
<evidence type="ECO:0000256" key="1">
    <source>
        <dbReference type="SAM" id="MobiDB-lite"/>
    </source>
</evidence>
<dbReference type="RefSeq" id="WP_182707917.1">
    <property type="nucleotide sequence ID" value="NZ_JACJII010000001.1"/>
</dbReference>
<sequence length="126" mass="13596">MIDNTTSKPEPAQVLADTYRRLVQLERTIGALADATEDAFISWGFQQADAADARDALRTAPSLADTAPLPPNTEPLPDATVESLAELTTGLRRELITLSEQVSDPLDQHACLTAALFVGHLNESLR</sequence>
<gene>
    <name evidence="2" type="ORF">HNR21_006178</name>
</gene>
<keyword evidence="3" id="KW-1185">Reference proteome</keyword>
<dbReference type="AlphaFoldDB" id="A0A7W3N4B7"/>
<dbReference type="EMBL" id="JACJII010000001">
    <property type="protein sequence ID" value="MBA9007296.1"/>
    <property type="molecule type" value="Genomic_DNA"/>
</dbReference>
<organism evidence="2 3">
    <name type="scientific">Thermomonospora cellulosilytica</name>
    <dbReference type="NCBI Taxonomy" id="1411118"/>
    <lineage>
        <taxon>Bacteria</taxon>
        <taxon>Bacillati</taxon>
        <taxon>Actinomycetota</taxon>
        <taxon>Actinomycetes</taxon>
        <taxon>Streptosporangiales</taxon>
        <taxon>Thermomonosporaceae</taxon>
        <taxon>Thermomonospora</taxon>
    </lineage>
</organism>
<evidence type="ECO:0000313" key="2">
    <source>
        <dbReference type="EMBL" id="MBA9007296.1"/>
    </source>
</evidence>
<protein>
    <submittedName>
        <fullName evidence="2">Uncharacterized protein</fullName>
    </submittedName>
</protein>
<reference evidence="2 3" key="1">
    <citation type="submission" date="2020-08" db="EMBL/GenBank/DDBJ databases">
        <title>Sequencing the genomes of 1000 actinobacteria strains.</title>
        <authorList>
            <person name="Klenk H.-P."/>
        </authorList>
    </citation>
    <scope>NUCLEOTIDE SEQUENCE [LARGE SCALE GENOMIC DNA]</scope>
    <source>
        <strain evidence="2 3">DSM 45823</strain>
    </source>
</reference>